<keyword evidence="2" id="KW-0963">Cytoplasm</keyword>
<dbReference type="PANTHER" id="PTHR33231:SF1">
    <property type="entry name" value="30S RIBOSOMAL PROTEIN"/>
    <property type="match status" value="1"/>
</dbReference>
<dbReference type="Gene3D" id="3.30.505.50">
    <property type="entry name" value="Sigma 54 modulation/S30EA ribosomal protein, C-terminal domain"/>
    <property type="match status" value="1"/>
</dbReference>
<comment type="subcellular location">
    <subcellularLocation>
        <location evidence="2">Cytoplasm</location>
    </subcellularLocation>
</comment>
<dbReference type="CDD" id="cd00552">
    <property type="entry name" value="RaiA"/>
    <property type="match status" value="1"/>
</dbReference>
<dbReference type="Proteomes" id="UP000531840">
    <property type="component" value="Unassembled WGS sequence"/>
</dbReference>
<dbReference type="PANTHER" id="PTHR33231">
    <property type="entry name" value="30S RIBOSOMAL PROTEIN"/>
    <property type="match status" value="1"/>
</dbReference>
<comment type="similarity">
    <text evidence="2">Belongs to the HPF/YfiA ribosome-associated protein family. Long HPF subfamily.</text>
</comment>
<evidence type="ECO:0000256" key="2">
    <source>
        <dbReference type="HAMAP-Rule" id="MF_00839"/>
    </source>
</evidence>
<dbReference type="InterPro" id="IPR050574">
    <property type="entry name" value="HPF/YfiA_ribosome-assoc"/>
</dbReference>
<dbReference type="NCBIfam" id="TIGR00741">
    <property type="entry name" value="yfiA"/>
    <property type="match status" value="1"/>
</dbReference>
<comment type="function">
    <text evidence="2">Required for dimerization of active 70S ribosomes into 100S ribosomes in stationary phase; 100S ribosomes are translationally inactive and sometimes present during exponential growth.</text>
</comment>
<dbReference type="HAMAP" id="MF_00839">
    <property type="entry name" value="HPF"/>
    <property type="match status" value="1"/>
</dbReference>
<evidence type="ECO:0000313" key="4">
    <source>
        <dbReference type="EMBL" id="NYS46740.1"/>
    </source>
</evidence>
<dbReference type="InterPro" id="IPR038416">
    <property type="entry name" value="Ribosom_S30AE_C_sf"/>
</dbReference>
<accession>A0ABX2SX86</accession>
<feature type="domain" description="Sigma 54 modulation/S30EA ribosomal protein C-terminal" evidence="3">
    <location>
        <begin position="122"/>
        <end position="175"/>
    </location>
</feature>
<keyword evidence="5" id="KW-1185">Reference proteome</keyword>
<dbReference type="InterPro" id="IPR034694">
    <property type="entry name" value="HPF_long/plastid"/>
</dbReference>
<comment type="subunit">
    <text evidence="2">Interacts with 100S ribosomes.</text>
</comment>
<gene>
    <name evidence="4" type="primary">raiA</name>
    <name evidence="2" type="synonym">hpf</name>
    <name evidence="4" type="ORF">HZY85_00830</name>
</gene>
<protein>
    <recommendedName>
        <fullName evidence="2">Ribosome hibernation promoting factor</fullName>
        <shortName evidence="2">HPF</shortName>
    </recommendedName>
</protein>
<evidence type="ECO:0000313" key="5">
    <source>
        <dbReference type="Proteomes" id="UP000531840"/>
    </source>
</evidence>
<dbReference type="InterPro" id="IPR036567">
    <property type="entry name" value="RHF-like"/>
</dbReference>
<comment type="caution">
    <text evidence="4">The sequence shown here is derived from an EMBL/GenBank/DDBJ whole genome shotgun (WGS) entry which is preliminary data.</text>
</comment>
<evidence type="ECO:0000259" key="3">
    <source>
        <dbReference type="Pfam" id="PF16321"/>
    </source>
</evidence>
<dbReference type="SUPFAM" id="SSF69754">
    <property type="entry name" value="Ribosome binding protein Y (YfiA homologue)"/>
    <property type="match status" value="1"/>
</dbReference>
<reference evidence="4 5" key="1">
    <citation type="submission" date="2020-07" db="EMBL/GenBank/DDBJ databases">
        <title>MOT database genomes.</title>
        <authorList>
            <person name="Joseph S."/>
            <person name="Aduse-Opoku J."/>
            <person name="Hashim A."/>
            <person name="Wade W."/>
            <person name="Curtis M."/>
        </authorList>
    </citation>
    <scope>NUCLEOTIDE SEQUENCE [LARGE SCALE GENOMIC DNA]</scope>
    <source>
        <strain evidence="4 5">CIP 106318</strain>
    </source>
</reference>
<sequence>MLRYQVRGENLEITQAIREYVENKVSKLEKYFSTELDANVYANAKVYKNGDKKIEITVPLKGVTLRAEEVNADLYAAVDLVVDKLERQIRKHKTRVNRKGREKGIPVETFVSTEPEIEEETLEFVKVKKVPANVMNKEEAILQMELIGHDFFVYLDEEANSVSVAYKRKDGGYGVLEVEK</sequence>
<dbReference type="Pfam" id="PF02482">
    <property type="entry name" value="Ribosomal_S30AE"/>
    <property type="match status" value="1"/>
</dbReference>
<proteinExistence type="inferred from homology"/>
<dbReference type="Pfam" id="PF16321">
    <property type="entry name" value="Ribosom_S30AE_C"/>
    <property type="match status" value="1"/>
</dbReference>
<evidence type="ECO:0000256" key="1">
    <source>
        <dbReference type="ARBA" id="ARBA00022845"/>
    </source>
</evidence>
<keyword evidence="1 2" id="KW-0810">Translation regulation</keyword>
<dbReference type="EMBL" id="JACBYF010000001">
    <property type="protein sequence ID" value="NYS46740.1"/>
    <property type="molecule type" value="Genomic_DNA"/>
</dbReference>
<dbReference type="InterPro" id="IPR032528">
    <property type="entry name" value="Ribosom_S30AE_C"/>
</dbReference>
<dbReference type="Gene3D" id="3.30.160.100">
    <property type="entry name" value="Ribosome hibernation promotion factor-like"/>
    <property type="match status" value="1"/>
</dbReference>
<dbReference type="RefSeq" id="WP_179939885.1">
    <property type="nucleotide sequence ID" value="NZ_JACBYF010000001.1"/>
</dbReference>
<organism evidence="4 5">
    <name type="scientific">Gemelliphila palaticanis</name>
    <dbReference type="NCBI Taxonomy" id="81950"/>
    <lineage>
        <taxon>Bacteria</taxon>
        <taxon>Bacillati</taxon>
        <taxon>Bacillota</taxon>
        <taxon>Bacilli</taxon>
        <taxon>Bacillales</taxon>
        <taxon>Gemellaceae</taxon>
        <taxon>Gemelliphila</taxon>
    </lineage>
</organism>
<dbReference type="InterPro" id="IPR003489">
    <property type="entry name" value="RHF/RaiA"/>
</dbReference>
<name>A0ABX2SX86_9BACL</name>